<dbReference type="AlphaFoldDB" id="E4Y1U2"/>
<gene>
    <name evidence="2" type="ORF">GSOID_T00014159001</name>
</gene>
<evidence type="ECO:0000313" key="3">
    <source>
        <dbReference type="Proteomes" id="UP000001307"/>
    </source>
</evidence>
<evidence type="ECO:0000313" key="2">
    <source>
        <dbReference type="EMBL" id="CBY15836.1"/>
    </source>
</evidence>
<proteinExistence type="predicted"/>
<feature type="region of interest" description="Disordered" evidence="1">
    <location>
        <begin position="159"/>
        <end position="240"/>
    </location>
</feature>
<name>E4Y1U2_OIKDI</name>
<feature type="compositionally biased region" description="Polar residues" evidence="1">
    <location>
        <begin position="274"/>
        <end position="308"/>
    </location>
</feature>
<feature type="compositionally biased region" description="Basic and acidic residues" evidence="1">
    <location>
        <begin position="341"/>
        <end position="355"/>
    </location>
</feature>
<feature type="compositionally biased region" description="Basic and acidic residues" evidence="1">
    <location>
        <begin position="314"/>
        <end position="330"/>
    </location>
</feature>
<evidence type="ECO:0000256" key="1">
    <source>
        <dbReference type="SAM" id="MobiDB-lite"/>
    </source>
</evidence>
<dbReference type="InParanoid" id="E4Y1U2"/>
<feature type="compositionally biased region" description="Basic residues" evidence="1">
    <location>
        <begin position="224"/>
        <end position="234"/>
    </location>
</feature>
<feature type="compositionally biased region" description="Basic residues" evidence="1">
    <location>
        <begin position="179"/>
        <end position="189"/>
    </location>
</feature>
<dbReference type="Proteomes" id="UP000001307">
    <property type="component" value="Unassembled WGS sequence"/>
</dbReference>
<accession>E4Y1U2</accession>
<organism evidence="2">
    <name type="scientific">Oikopleura dioica</name>
    <name type="common">Tunicate</name>
    <dbReference type="NCBI Taxonomy" id="34765"/>
    <lineage>
        <taxon>Eukaryota</taxon>
        <taxon>Metazoa</taxon>
        <taxon>Chordata</taxon>
        <taxon>Tunicata</taxon>
        <taxon>Appendicularia</taxon>
        <taxon>Copelata</taxon>
        <taxon>Oikopleuridae</taxon>
        <taxon>Oikopleura</taxon>
    </lineage>
</organism>
<protein>
    <submittedName>
        <fullName evidence="2">Uncharacterized protein</fullName>
    </submittedName>
</protein>
<keyword evidence="3" id="KW-1185">Reference proteome</keyword>
<sequence length="355" mass="38868">KALLTESRFFQLIRSKNDVPGVPVQFAQFWENYLSSELGVSKAQLANLGRIIRAKASISIDSWINISLGKLAWSEGSFKASGNDSKWFGSSLADLPTERQSGELLLKLLGSVCGDASGAKASVSELLQSSALGLEPKVAPANLPTDHLPQGITPADQDLAATRRPHGGDYDPGNSSSRPRGRCWSRSGRRVSFDDHRRPQRSSWNATGPALGRRTHFVPSSQRHYGHGLRRRHNNSAFSSRENRRLTFDFLVGRDLLDMPRPPQKTQMEAMRPTSLNTTADSSDNAALEGSTVQENLAPTGNVTSFGCVTSEPGHTDTNERPVEMDDMPQRDSSGSLRMDAVMDTHMDTDHNGRT</sequence>
<dbReference type="EMBL" id="FN653693">
    <property type="protein sequence ID" value="CBY15836.1"/>
    <property type="molecule type" value="Genomic_DNA"/>
</dbReference>
<feature type="region of interest" description="Disordered" evidence="1">
    <location>
        <begin position="257"/>
        <end position="355"/>
    </location>
</feature>
<reference evidence="2" key="1">
    <citation type="journal article" date="2010" name="Science">
        <title>Plasticity of animal genome architecture unmasked by rapid evolution of a pelagic tunicate.</title>
        <authorList>
            <person name="Denoeud F."/>
            <person name="Henriet S."/>
            <person name="Mungpakdee S."/>
            <person name="Aury J.M."/>
            <person name="Da Silva C."/>
            <person name="Brinkmann H."/>
            <person name="Mikhaleva J."/>
            <person name="Olsen L.C."/>
            <person name="Jubin C."/>
            <person name="Canestro C."/>
            <person name="Bouquet J.M."/>
            <person name="Danks G."/>
            <person name="Poulain J."/>
            <person name="Campsteijn C."/>
            <person name="Adamski M."/>
            <person name="Cross I."/>
            <person name="Yadetie F."/>
            <person name="Muffato M."/>
            <person name="Louis A."/>
            <person name="Butcher S."/>
            <person name="Tsagkogeorga G."/>
            <person name="Konrad A."/>
            <person name="Singh S."/>
            <person name="Jensen M.F."/>
            <person name="Cong E.H."/>
            <person name="Eikeseth-Otteraa H."/>
            <person name="Noel B."/>
            <person name="Anthouard V."/>
            <person name="Porcel B.M."/>
            <person name="Kachouri-Lafond R."/>
            <person name="Nishino A."/>
            <person name="Ugolini M."/>
            <person name="Chourrout P."/>
            <person name="Nishida H."/>
            <person name="Aasland R."/>
            <person name="Huzurbazar S."/>
            <person name="Westhof E."/>
            <person name="Delsuc F."/>
            <person name="Lehrach H."/>
            <person name="Reinhardt R."/>
            <person name="Weissenbach J."/>
            <person name="Roy S.W."/>
            <person name="Artiguenave F."/>
            <person name="Postlethwait J.H."/>
            <person name="Manak J.R."/>
            <person name="Thompson E.M."/>
            <person name="Jaillon O."/>
            <person name="Du Pasquier L."/>
            <person name="Boudinot P."/>
            <person name="Liberles D.A."/>
            <person name="Volff J.N."/>
            <person name="Philippe H."/>
            <person name="Lenhard B."/>
            <person name="Roest Crollius H."/>
            <person name="Wincker P."/>
            <person name="Chourrout D."/>
        </authorList>
    </citation>
    <scope>NUCLEOTIDE SEQUENCE [LARGE SCALE GENOMIC DNA]</scope>
</reference>
<feature type="non-terminal residue" evidence="2">
    <location>
        <position position="1"/>
    </location>
</feature>